<accession>A0A423H773</accession>
<name>A0A423H773_9PSED</name>
<gene>
    <name evidence="1" type="ORF">BK659_12415</name>
</gene>
<dbReference type="EMBL" id="MOBJ01000008">
    <property type="protein sequence ID" value="RON09042.1"/>
    <property type="molecule type" value="Genomic_DNA"/>
</dbReference>
<reference evidence="1 2" key="1">
    <citation type="submission" date="2016-10" db="EMBL/GenBank/DDBJ databases">
        <title>Comparative genome analysis of multiple Pseudomonas spp. focuses on biocontrol and plant growth promoting traits.</title>
        <authorList>
            <person name="Tao X.-Y."/>
            <person name="Taylor C.G."/>
        </authorList>
    </citation>
    <scope>NUCLEOTIDE SEQUENCE [LARGE SCALE GENOMIC DNA]</scope>
    <source>
        <strain evidence="1 2">48H11</strain>
    </source>
</reference>
<comment type="caution">
    <text evidence="1">The sequence shown here is derived from an EMBL/GenBank/DDBJ whole genome shotgun (WGS) entry which is preliminary data.</text>
</comment>
<dbReference type="AlphaFoldDB" id="A0A423H773"/>
<dbReference type="Proteomes" id="UP000286071">
    <property type="component" value="Unassembled WGS sequence"/>
</dbReference>
<organism evidence="1 2">
    <name type="scientific">Pseudomonas brassicacearum</name>
    <dbReference type="NCBI Taxonomy" id="930166"/>
    <lineage>
        <taxon>Bacteria</taxon>
        <taxon>Pseudomonadati</taxon>
        <taxon>Pseudomonadota</taxon>
        <taxon>Gammaproteobacteria</taxon>
        <taxon>Pseudomonadales</taxon>
        <taxon>Pseudomonadaceae</taxon>
        <taxon>Pseudomonas</taxon>
    </lineage>
</organism>
<evidence type="ECO:0000313" key="1">
    <source>
        <dbReference type="EMBL" id="RON09042.1"/>
    </source>
</evidence>
<proteinExistence type="predicted"/>
<protein>
    <submittedName>
        <fullName evidence="1">Uncharacterized protein</fullName>
    </submittedName>
</protein>
<evidence type="ECO:0000313" key="2">
    <source>
        <dbReference type="Proteomes" id="UP000286071"/>
    </source>
</evidence>
<sequence>MLQPYGIIISRQVLSFFIPKIRMTMMTISIPYRINLFNTNTSCNILNGFDQKTSWAKAFKIFCQCSINFQRPITLYAFVYPLNGTDKNT</sequence>